<evidence type="ECO:0000313" key="1">
    <source>
        <dbReference type="EMBL" id="CAB5178590.1"/>
    </source>
</evidence>
<sequence>MPLDVQGVDYLNFSVGSTAQRPVTPAVGVTRYNSTLDQLRRLHNSHIHI</sequence>
<name>A0A6J7WCI1_9CAUD</name>
<dbReference type="EMBL" id="LR798205">
    <property type="protein sequence ID" value="CAB5178590.1"/>
    <property type="molecule type" value="Genomic_DNA"/>
</dbReference>
<gene>
    <name evidence="1" type="ORF">UFOVP156_14</name>
</gene>
<proteinExistence type="predicted"/>
<protein>
    <submittedName>
        <fullName evidence="1">Uncharacterized protein</fullName>
    </submittedName>
</protein>
<organism evidence="1">
    <name type="scientific">uncultured Caudovirales phage</name>
    <dbReference type="NCBI Taxonomy" id="2100421"/>
    <lineage>
        <taxon>Viruses</taxon>
        <taxon>Duplodnaviria</taxon>
        <taxon>Heunggongvirae</taxon>
        <taxon>Uroviricota</taxon>
        <taxon>Caudoviricetes</taxon>
        <taxon>Peduoviridae</taxon>
        <taxon>Maltschvirus</taxon>
        <taxon>Maltschvirus maltsch</taxon>
    </lineage>
</organism>
<reference evidence="1" key="1">
    <citation type="submission" date="2020-05" db="EMBL/GenBank/DDBJ databases">
        <authorList>
            <person name="Chiriac C."/>
            <person name="Salcher M."/>
            <person name="Ghai R."/>
            <person name="Kavagutti S V."/>
        </authorList>
    </citation>
    <scope>NUCLEOTIDE SEQUENCE</scope>
</reference>
<accession>A0A6J7WCI1</accession>